<feature type="compositionally biased region" description="Low complexity" evidence="1">
    <location>
        <begin position="37"/>
        <end position="46"/>
    </location>
</feature>
<evidence type="ECO:0000313" key="2">
    <source>
        <dbReference type="EMBL" id="KAH3675035.1"/>
    </source>
</evidence>
<evidence type="ECO:0000256" key="1">
    <source>
        <dbReference type="SAM" id="MobiDB-lite"/>
    </source>
</evidence>
<proteinExistence type="predicted"/>
<gene>
    <name evidence="2" type="ORF">WICMUC_002867</name>
</gene>
<feature type="region of interest" description="Disordered" evidence="1">
    <location>
        <begin position="89"/>
        <end position="150"/>
    </location>
</feature>
<dbReference type="Proteomes" id="UP000769528">
    <property type="component" value="Unassembled WGS sequence"/>
</dbReference>
<dbReference type="EMBL" id="JAEUBF010000782">
    <property type="protein sequence ID" value="KAH3675035.1"/>
    <property type="molecule type" value="Genomic_DNA"/>
</dbReference>
<comment type="caution">
    <text evidence="2">The sequence shown here is derived from an EMBL/GenBank/DDBJ whole genome shotgun (WGS) entry which is preliminary data.</text>
</comment>
<feature type="compositionally biased region" description="Basic and acidic residues" evidence="1">
    <location>
        <begin position="126"/>
        <end position="135"/>
    </location>
</feature>
<sequence>MDMSILYAENSTFNMNQHIQDSFEEFYHKSSNSTHDSVTSTSSNLSTPPPKRRRGRPSKTVESTDENPSPAANLSAAVLKLGTPKASVSLMRVSPPKKRSNSISTPVQPGLVNPSPKGGLLMVLEGGEKKTETSTRKTPKSAKTMKESKSTVFNSHKPKMNFYDMLPEYKSRESPLKLSSSPPSAIKDLRNSVNPNLLLSSPIKAKKKISQQGHLPNKSIGGTQLVHAVYSPNSNTGRFDAFVSSSPRTPNPSSCFSSIIQSSPLNQGFYANVSSSPNTIMSSLSNSAKKNEFSEKSQTKHLMDTTKKIDCLNQFEYPKNPSNSPLLTPHKKTFELSLEVDENGQAKVSKTMKSSSMRLSGFNKPAIAKHESLPNFSSTFVASPGLKRSYSNSNILSTPTSKYDFIEPSKVGNLHFFNDMNDDFHFGETPSNSFVHHHEFIEHHSQQPSHLDDIIQDDFESILNDETMNHDARKALIKMVRKSIS</sequence>
<feature type="region of interest" description="Disordered" evidence="1">
    <location>
        <begin position="30"/>
        <end position="72"/>
    </location>
</feature>
<dbReference type="OrthoDB" id="3980865at2759"/>
<reference evidence="2" key="2">
    <citation type="submission" date="2021-01" db="EMBL/GenBank/DDBJ databases">
        <authorList>
            <person name="Schikora-Tamarit M.A."/>
        </authorList>
    </citation>
    <scope>NUCLEOTIDE SEQUENCE</scope>
    <source>
        <strain evidence="2">CBS6341</strain>
    </source>
</reference>
<accession>A0A9P8TDX8</accession>
<name>A0A9P8TDX8_9ASCO</name>
<protein>
    <submittedName>
        <fullName evidence="2">Uncharacterized protein</fullName>
    </submittedName>
</protein>
<evidence type="ECO:0000313" key="3">
    <source>
        <dbReference type="Proteomes" id="UP000769528"/>
    </source>
</evidence>
<keyword evidence="3" id="KW-1185">Reference proteome</keyword>
<reference evidence="2" key="1">
    <citation type="journal article" date="2021" name="Open Biol.">
        <title>Shared evolutionary footprints suggest mitochondrial oxidative damage underlies multiple complex I losses in fungi.</title>
        <authorList>
            <person name="Schikora-Tamarit M.A."/>
            <person name="Marcet-Houben M."/>
            <person name="Nosek J."/>
            <person name="Gabaldon T."/>
        </authorList>
    </citation>
    <scope>NUCLEOTIDE SEQUENCE</scope>
    <source>
        <strain evidence="2">CBS6341</strain>
    </source>
</reference>
<organism evidence="2 3">
    <name type="scientific">Wickerhamomyces mucosus</name>
    <dbReference type="NCBI Taxonomy" id="1378264"/>
    <lineage>
        <taxon>Eukaryota</taxon>
        <taxon>Fungi</taxon>
        <taxon>Dikarya</taxon>
        <taxon>Ascomycota</taxon>
        <taxon>Saccharomycotina</taxon>
        <taxon>Saccharomycetes</taxon>
        <taxon>Phaffomycetales</taxon>
        <taxon>Wickerhamomycetaceae</taxon>
        <taxon>Wickerhamomyces</taxon>
    </lineage>
</organism>
<dbReference type="AlphaFoldDB" id="A0A9P8TDX8"/>